<accession>A0A2G3AJD2</accession>
<dbReference type="AlphaFoldDB" id="A0A2G3AJD2"/>
<evidence type="ECO:0000313" key="2">
    <source>
        <dbReference type="Proteomes" id="UP000222542"/>
    </source>
</evidence>
<dbReference type="Proteomes" id="UP000222542">
    <property type="component" value="Unassembled WGS sequence"/>
</dbReference>
<dbReference type="STRING" id="4072.A0A2G3AJD2"/>
<dbReference type="Gramene" id="PHT94310">
    <property type="protein sequence ID" value="PHT94310"/>
    <property type="gene ID" value="T459_02192"/>
</dbReference>
<reference evidence="1 2" key="2">
    <citation type="journal article" date="2017" name="Genome Biol.">
        <title>New reference genome sequences of hot pepper reveal the massive evolution of plant disease-resistance genes by retroduplication.</title>
        <authorList>
            <person name="Kim S."/>
            <person name="Park J."/>
            <person name="Yeom S.I."/>
            <person name="Kim Y.M."/>
            <person name="Seo E."/>
            <person name="Kim K.T."/>
            <person name="Kim M.S."/>
            <person name="Lee J.M."/>
            <person name="Cheong K."/>
            <person name="Shin H.S."/>
            <person name="Kim S.B."/>
            <person name="Han K."/>
            <person name="Lee J."/>
            <person name="Park M."/>
            <person name="Lee H.A."/>
            <person name="Lee H.Y."/>
            <person name="Lee Y."/>
            <person name="Oh S."/>
            <person name="Lee J.H."/>
            <person name="Choi E."/>
            <person name="Choi E."/>
            <person name="Lee S.E."/>
            <person name="Jeon J."/>
            <person name="Kim H."/>
            <person name="Choi G."/>
            <person name="Song H."/>
            <person name="Lee J."/>
            <person name="Lee S.C."/>
            <person name="Kwon J.K."/>
            <person name="Lee H.Y."/>
            <person name="Koo N."/>
            <person name="Hong Y."/>
            <person name="Kim R.W."/>
            <person name="Kang W.H."/>
            <person name="Huh J.H."/>
            <person name="Kang B.C."/>
            <person name="Yang T.J."/>
            <person name="Lee Y.H."/>
            <person name="Bennetzen J.L."/>
            <person name="Choi D."/>
        </authorList>
    </citation>
    <scope>NUCLEOTIDE SEQUENCE [LARGE SCALE GENOMIC DNA]</scope>
    <source>
        <strain evidence="2">cv. CM334</strain>
    </source>
</reference>
<name>A0A2G3AJD2_CAPAN</name>
<reference evidence="1 2" key="1">
    <citation type="journal article" date="2014" name="Nat. Genet.">
        <title>Genome sequence of the hot pepper provides insights into the evolution of pungency in Capsicum species.</title>
        <authorList>
            <person name="Kim S."/>
            <person name="Park M."/>
            <person name="Yeom S.I."/>
            <person name="Kim Y.M."/>
            <person name="Lee J.M."/>
            <person name="Lee H.A."/>
            <person name="Seo E."/>
            <person name="Choi J."/>
            <person name="Cheong K."/>
            <person name="Kim K.T."/>
            <person name="Jung K."/>
            <person name="Lee G.W."/>
            <person name="Oh S.K."/>
            <person name="Bae C."/>
            <person name="Kim S.B."/>
            <person name="Lee H.Y."/>
            <person name="Kim S.Y."/>
            <person name="Kim M.S."/>
            <person name="Kang B.C."/>
            <person name="Jo Y.D."/>
            <person name="Yang H.B."/>
            <person name="Jeong H.J."/>
            <person name="Kang W.H."/>
            <person name="Kwon J.K."/>
            <person name="Shin C."/>
            <person name="Lim J.Y."/>
            <person name="Park J.H."/>
            <person name="Huh J.H."/>
            <person name="Kim J.S."/>
            <person name="Kim B.D."/>
            <person name="Cohen O."/>
            <person name="Paran I."/>
            <person name="Suh M.C."/>
            <person name="Lee S.B."/>
            <person name="Kim Y.K."/>
            <person name="Shin Y."/>
            <person name="Noh S.J."/>
            <person name="Park J."/>
            <person name="Seo Y.S."/>
            <person name="Kwon S.Y."/>
            <person name="Kim H.A."/>
            <person name="Park J.M."/>
            <person name="Kim H.J."/>
            <person name="Choi S.B."/>
            <person name="Bosland P.W."/>
            <person name="Reeves G."/>
            <person name="Jo S.H."/>
            <person name="Lee B.W."/>
            <person name="Cho H.T."/>
            <person name="Choi H.S."/>
            <person name="Lee M.S."/>
            <person name="Yu Y."/>
            <person name="Do Choi Y."/>
            <person name="Park B.S."/>
            <person name="van Deynze A."/>
            <person name="Ashrafi H."/>
            <person name="Hill T."/>
            <person name="Kim W.T."/>
            <person name="Pai H.S."/>
            <person name="Ahn H.K."/>
            <person name="Yeam I."/>
            <person name="Giovannoni J.J."/>
            <person name="Rose J.K."/>
            <person name="Sorensen I."/>
            <person name="Lee S.J."/>
            <person name="Kim R.W."/>
            <person name="Choi I.Y."/>
            <person name="Choi B.S."/>
            <person name="Lim J.S."/>
            <person name="Lee Y.H."/>
            <person name="Choi D."/>
        </authorList>
    </citation>
    <scope>NUCLEOTIDE SEQUENCE [LARGE SCALE GENOMIC DNA]</scope>
    <source>
        <strain evidence="2">cv. CM334</strain>
    </source>
</reference>
<evidence type="ECO:0000313" key="1">
    <source>
        <dbReference type="EMBL" id="PHT94310.1"/>
    </source>
</evidence>
<protein>
    <submittedName>
        <fullName evidence="1">Uncharacterized protein</fullName>
    </submittedName>
</protein>
<sequence length="111" mass="12487">MHNSIVVQSVVAIERTVSYRERAVGMFSTLRYAFGQDFIEIPYIFVQSFSYGVIDYAKAEKVIRVTHPNFVTLMGFTQSLGPLLMNSSKMETLKITWLATKSPALFIGNIG</sequence>
<proteinExistence type="predicted"/>
<dbReference type="PANTHER" id="PTHR48040:SF13">
    <property type="entry name" value="ABC TRANSPORTER G FAMILY MEMBER 31"/>
    <property type="match status" value="1"/>
</dbReference>
<dbReference type="PANTHER" id="PTHR48040">
    <property type="entry name" value="PLEIOTROPIC DRUG RESISTANCE PROTEIN 1-LIKE ISOFORM X1"/>
    <property type="match status" value="1"/>
</dbReference>
<dbReference type="EMBL" id="AYRZ02000001">
    <property type="protein sequence ID" value="PHT94310.1"/>
    <property type="molecule type" value="Genomic_DNA"/>
</dbReference>
<gene>
    <name evidence="1" type="ORF">T459_02192</name>
</gene>
<organism evidence="1 2">
    <name type="scientific">Capsicum annuum</name>
    <name type="common">Capsicum pepper</name>
    <dbReference type="NCBI Taxonomy" id="4072"/>
    <lineage>
        <taxon>Eukaryota</taxon>
        <taxon>Viridiplantae</taxon>
        <taxon>Streptophyta</taxon>
        <taxon>Embryophyta</taxon>
        <taxon>Tracheophyta</taxon>
        <taxon>Spermatophyta</taxon>
        <taxon>Magnoliopsida</taxon>
        <taxon>eudicotyledons</taxon>
        <taxon>Gunneridae</taxon>
        <taxon>Pentapetalae</taxon>
        <taxon>asterids</taxon>
        <taxon>lamiids</taxon>
        <taxon>Solanales</taxon>
        <taxon>Solanaceae</taxon>
        <taxon>Solanoideae</taxon>
        <taxon>Capsiceae</taxon>
        <taxon>Capsicum</taxon>
    </lineage>
</organism>
<comment type="caution">
    <text evidence="1">The sequence shown here is derived from an EMBL/GenBank/DDBJ whole genome shotgun (WGS) entry which is preliminary data.</text>
</comment>
<keyword evidence="2" id="KW-1185">Reference proteome</keyword>